<dbReference type="InterPro" id="IPR037079">
    <property type="entry name" value="AF2212/PG0164-like_sf"/>
</dbReference>
<evidence type="ECO:0008006" key="3">
    <source>
        <dbReference type="Google" id="ProtNLM"/>
    </source>
</evidence>
<organism evidence="1 2">
    <name type="scientific">Christensenella hongkongensis</name>
    <dbReference type="NCBI Taxonomy" id="270498"/>
    <lineage>
        <taxon>Bacteria</taxon>
        <taxon>Bacillati</taxon>
        <taxon>Bacillota</taxon>
        <taxon>Clostridia</taxon>
        <taxon>Christensenellales</taxon>
        <taxon>Christensenellaceae</taxon>
        <taxon>Christensenella</taxon>
    </lineage>
</organism>
<dbReference type="Proteomes" id="UP000034076">
    <property type="component" value="Unassembled WGS sequence"/>
</dbReference>
<gene>
    <name evidence="1" type="ORF">CHK_1155</name>
</gene>
<name>A0A0M2NLR2_9FIRM</name>
<sequence length="96" mass="10893">MEHIFTAKIERFEMQGGWHYVLVPIELSKPLEYLAINFGFIAVNAKIGSSSWETSLLPKGDGRHFIALPAKIRSKEKLSRGTEIEVSFETRTGKKK</sequence>
<comment type="caution">
    <text evidence="1">The sequence shown here is derived from an EMBL/GenBank/DDBJ whole genome shotgun (WGS) entry which is preliminary data.</text>
</comment>
<dbReference type="InterPro" id="IPR015018">
    <property type="entry name" value="DUF1905"/>
</dbReference>
<proteinExistence type="predicted"/>
<evidence type="ECO:0000313" key="2">
    <source>
        <dbReference type="Proteomes" id="UP000034076"/>
    </source>
</evidence>
<dbReference type="Gene3D" id="2.40.30.100">
    <property type="entry name" value="AF2212/PG0164-like"/>
    <property type="match status" value="1"/>
</dbReference>
<dbReference type="STRING" id="270498.CHK_1155"/>
<reference evidence="1 2" key="1">
    <citation type="submission" date="2015-04" db="EMBL/GenBank/DDBJ databases">
        <title>Draft genome sequence of bacteremic isolate Catabacter hongkongensis type strain HKU16T.</title>
        <authorList>
            <person name="Lau S.K."/>
            <person name="Teng J.L."/>
            <person name="Huang Y."/>
            <person name="Curreem S.O."/>
            <person name="Tsui S.K."/>
            <person name="Woo P.C."/>
        </authorList>
    </citation>
    <scope>NUCLEOTIDE SEQUENCE [LARGE SCALE GENOMIC DNA]</scope>
    <source>
        <strain evidence="1 2">HKU16</strain>
    </source>
</reference>
<dbReference type="Pfam" id="PF08922">
    <property type="entry name" value="DUF1905"/>
    <property type="match status" value="1"/>
</dbReference>
<dbReference type="SUPFAM" id="SSF141694">
    <property type="entry name" value="AF2212/PG0164-like"/>
    <property type="match status" value="1"/>
</dbReference>
<dbReference type="EMBL" id="LAYJ01000078">
    <property type="protein sequence ID" value="KKI51367.1"/>
    <property type="molecule type" value="Genomic_DNA"/>
</dbReference>
<accession>A0A0M2NLR2</accession>
<dbReference type="RefSeq" id="WP_052740385.1">
    <property type="nucleotide sequence ID" value="NZ_LAYJ01000078.1"/>
</dbReference>
<protein>
    <recommendedName>
        <fullName evidence="3">DUF1905 domain-containing protein</fullName>
    </recommendedName>
</protein>
<dbReference type="OrthoDB" id="9800461at2"/>
<dbReference type="AlphaFoldDB" id="A0A0M2NLR2"/>
<keyword evidence="2" id="KW-1185">Reference proteome</keyword>
<evidence type="ECO:0000313" key="1">
    <source>
        <dbReference type="EMBL" id="KKI51367.1"/>
    </source>
</evidence>